<evidence type="ECO:0000256" key="6">
    <source>
        <dbReference type="PIRNR" id="PIRNR028763"/>
    </source>
</evidence>
<dbReference type="GO" id="GO:0005654">
    <property type="term" value="C:nucleoplasm"/>
    <property type="evidence" value="ECO:0007669"/>
    <property type="project" value="UniProtKB-ARBA"/>
</dbReference>
<dbReference type="GO" id="GO:0003677">
    <property type="term" value="F:DNA binding"/>
    <property type="evidence" value="ECO:0007669"/>
    <property type="project" value="UniProtKB-KW"/>
</dbReference>
<comment type="subcellular location">
    <subcellularLocation>
        <location evidence="1 6">Nucleus</location>
    </subcellularLocation>
</comment>
<dbReference type="GO" id="GO:0005666">
    <property type="term" value="C:RNA polymerase III complex"/>
    <property type="evidence" value="ECO:0007669"/>
    <property type="project" value="UniProtKB-UniRule"/>
</dbReference>
<dbReference type="SUPFAM" id="SSF46785">
    <property type="entry name" value="Winged helix' DNA-binding domain"/>
    <property type="match status" value="2"/>
</dbReference>
<protein>
    <recommendedName>
        <fullName evidence="6">DNA-directed RNA polymerase III subunit RPC6</fullName>
        <shortName evidence="6">RNA polymerase III subunit C6</shortName>
    </recommendedName>
</protein>
<comment type="similarity">
    <text evidence="2 6">Belongs to the eukaryotic RPC34/RPC39 RNA polymerase subunit family.</text>
</comment>
<evidence type="ECO:0000256" key="3">
    <source>
        <dbReference type="ARBA" id="ARBA00022478"/>
    </source>
</evidence>
<accession>A0A5E4MDC4</accession>
<dbReference type="InterPro" id="IPR036390">
    <property type="entry name" value="WH_DNA-bd_sf"/>
</dbReference>
<dbReference type="PANTHER" id="PTHR12780">
    <property type="entry name" value="RNA POLYMERASE III DNA DIRECTED , 39KD SUBUNIT-RELATED"/>
    <property type="match status" value="1"/>
</dbReference>
<dbReference type="InterPro" id="IPR036388">
    <property type="entry name" value="WH-like_DNA-bd_sf"/>
</dbReference>
<gene>
    <name evidence="7" type="ORF">CINCED_3A021479</name>
</gene>
<dbReference type="PIRSF" id="PIRSF028763">
    <property type="entry name" value="RNA_pol_Rpc34"/>
    <property type="match status" value="1"/>
</dbReference>
<dbReference type="GO" id="GO:0006383">
    <property type="term" value="P:transcription by RNA polymerase III"/>
    <property type="evidence" value="ECO:0007669"/>
    <property type="project" value="UniProtKB-UniRule"/>
</dbReference>
<comment type="function">
    <text evidence="6">DNA-dependent RNA polymerase catalyzes the transcription of DNA into RNA using the four ribonucleoside triphosphates as substrates. Specific peripheric component of RNA polymerase III which synthesizes small RNAs, such as 5S rRNA and tRNAs.</text>
</comment>
<keyword evidence="7" id="KW-0238">DNA-binding</keyword>
<sequence>MFVDMSAAVKRKLSDDVPAMKKLRVSAPETAEQRVLEIIKNSGNKGVSDEDLIKACPVLTIDERVDVVNKLIQNDTVTLHKVKGELKYKYKGPTISSPGDTNTEELVVFNLIRDSGRKGIWIRDVRIKSNLGLPRLKKILKSLETKKAIKAVKSVAASRKIVYMLFDLEPDSSITGGAWYSNQEFESEFIEILTKQSYKFLEAKKSKSLKNTAIRSPLIKYNTSYATADRVLEFISKTGISKVRLSVEDIVSILDLLVYDGLAAKRVNTEGKVEYRSTKSLLKRNAVSFLPCGSCPVIKRCSDNNQLNCLNCKHMKIWTTI</sequence>
<evidence type="ECO:0000313" key="7">
    <source>
        <dbReference type="EMBL" id="VVC29487.1"/>
    </source>
</evidence>
<evidence type="ECO:0000256" key="1">
    <source>
        <dbReference type="ARBA" id="ARBA00004123"/>
    </source>
</evidence>
<evidence type="ECO:0000313" key="8">
    <source>
        <dbReference type="Proteomes" id="UP000325440"/>
    </source>
</evidence>
<reference evidence="7 8" key="1">
    <citation type="submission" date="2019-08" db="EMBL/GenBank/DDBJ databases">
        <authorList>
            <person name="Alioto T."/>
            <person name="Alioto T."/>
            <person name="Gomez Garrido J."/>
        </authorList>
    </citation>
    <scope>NUCLEOTIDE SEQUENCE [LARGE SCALE GENOMIC DNA]</scope>
</reference>
<dbReference type="InterPro" id="IPR016049">
    <property type="entry name" value="RNA_pol_Rpc34-like"/>
</dbReference>
<dbReference type="InterPro" id="IPR007832">
    <property type="entry name" value="RNA_pol_Rpc34"/>
</dbReference>
<dbReference type="Gene3D" id="1.10.10.10">
    <property type="entry name" value="Winged helix-like DNA-binding domain superfamily/Winged helix DNA-binding domain"/>
    <property type="match status" value="2"/>
</dbReference>
<name>A0A5E4MDC4_9HEMI</name>
<organism evidence="7 8">
    <name type="scientific">Cinara cedri</name>
    <dbReference type="NCBI Taxonomy" id="506608"/>
    <lineage>
        <taxon>Eukaryota</taxon>
        <taxon>Metazoa</taxon>
        <taxon>Ecdysozoa</taxon>
        <taxon>Arthropoda</taxon>
        <taxon>Hexapoda</taxon>
        <taxon>Insecta</taxon>
        <taxon>Pterygota</taxon>
        <taxon>Neoptera</taxon>
        <taxon>Paraneoptera</taxon>
        <taxon>Hemiptera</taxon>
        <taxon>Sternorrhyncha</taxon>
        <taxon>Aphidomorpha</taxon>
        <taxon>Aphidoidea</taxon>
        <taxon>Aphididae</taxon>
        <taxon>Lachninae</taxon>
        <taxon>Cinara</taxon>
    </lineage>
</organism>
<keyword evidence="5 6" id="KW-0539">Nucleus</keyword>
<dbReference type="Pfam" id="PF05158">
    <property type="entry name" value="RNA_pol_Rpc34"/>
    <property type="match status" value="1"/>
</dbReference>
<evidence type="ECO:0000256" key="5">
    <source>
        <dbReference type="ARBA" id="ARBA00023242"/>
    </source>
</evidence>
<keyword evidence="8" id="KW-1185">Reference proteome</keyword>
<dbReference type="OrthoDB" id="613763at2759"/>
<dbReference type="FunFam" id="1.10.10.10:FF:000116">
    <property type="entry name" value="DNA-directed RNA polymerase III subunit RPC6"/>
    <property type="match status" value="1"/>
</dbReference>
<dbReference type="AlphaFoldDB" id="A0A5E4MDC4"/>
<dbReference type="EMBL" id="CABPRJ010000493">
    <property type="protein sequence ID" value="VVC29487.1"/>
    <property type="molecule type" value="Genomic_DNA"/>
</dbReference>
<evidence type="ECO:0000256" key="2">
    <source>
        <dbReference type="ARBA" id="ARBA00011038"/>
    </source>
</evidence>
<keyword evidence="4 6" id="KW-0804">Transcription</keyword>
<proteinExistence type="inferred from homology"/>
<evidence type="ECO:0000256" key="4">
    <source>
        <dbReference type="ARBA" id="ARBA00023163"/>
    </source>
</evidence>
<dbReference type="GO" id="GO:0005737">
    <property type="term" value="C:cytoplasm"/>
    <property type="evidence" value="ECO:0007669"/>
    <property type="project" value="UniProtKB-ARBA"/>
</dbReference>
<keyword evidence="3 6" id="KW-0240">DNA-directed RNA polymerase</keyword>
<dbReference type="Proteomes" id="UP000325440">
    <property type="component" value="Unassembled WGS sequence"/>
</dbReference>